<organism evidence="1 2">
    <name type="scientific">Chryseobacterium balustinum</name>
    <dbReference type="NCBI Taxonomy" id="246"/>
    <lineage>
        <taxon>Bacteria</taxon>
        <taxon>Pseudomonadati</taxon>
        <taxon>Bacteroidota</taxon>
        <taxon>Flavobacteriia</taxon>
        <taxon>Flavobacteriales</taxon>
        <taxon>Weeksellaceae</taxon>
        <taxon>Chryseobacterium group</taxon>
        <taxon>Chryseobacterium</taxon>
    </lineage>
</organism>
<comment type="caution">
    <text evidence="1">The sequence shown here is derived from an EMBL/GenBank/DDBJ whole genome shotgun (WGS) entry which is preliminary data.</text>
</comment>
<dbReference type="Proteomes" id="UP000190669">
    <property type="component" value="Unassembled WGS sequence"/>
</dbReference>
<evidence type="ECO:0000313" key="2">
    <source>
        <dbReference type="Proteomes" id="UP000190669"/>
    </source>
</evidence>
<dbReference type="EMBL" id="FUZE01000015">
    <property type="protein sequence ID" value="SKB94421.1"/>
    <property type="molecule type" value="Genomic_DNA"/>
</dbReference>
<accession>A0ABY1LEH5</accession>
<evidence type="ECO:0000313" key="1">
    <source>
        <dbReference type="EMBL" id="SKB94421.1"/>
    </source>
</evidence>
<sequence>MINFEEFSLEISGILTVPEIVNSSGVPRNNLATENKIKKESQKTMDLTEIRLCETNNQFIKNNILY</sequence>
<protein>
    <submittedName>
        <fullName evidence="1">Uncharacterized protein</fullName>
    </submittedName>
</protein>
<proteinExistence type="predicted"/>
<name>A0ABY1LEH5_9FLAO</name>
<keyword evidence="2" id="KW-1185">Reference proteome</keyword>
<gene>
    <name evidence="1" type="ORF">SAMN05421800_11592</name>
</gene>
<reference evidence="1 2" key="1">
    <citation type="submission" date="2017-02" db="EMBL/GenBank/DDBJ databases">
        <authorList>
            <person name="Varghese N."/>
            <person name="Submissions S."/>
        </authorList>
    </citation>
    <scope>NUCLEOTIDE SEQUENCE [LARGE SCALE GENOMIC DNA]</scope>
    <source>
        <strain evidence="1 2">DSM 16775</strain>
    </source>
</reference>